<organism evidence="2 3">
    <name type="scientific">Ornithinimicrobium ciconiae</name>
    <dbReference type="NCBI Taxonomy" id="2594265"/>
    <lineage>
        <taxon>Bacteria</taxon>
        <taxon>Bacillati</taxon>
        <taxon>Actinomycetota</taxon>
        <taxon>Actinomycetes</taxon>
        <taxon>Micrococcales</taxon>
        <taxon>Ornithinimicrobiaceae</taxon>
        <taxon>Ornithinimicrobium</taxon>
    </lineage>
</organism>
<evidence type="ECO:0000256" key="1">
    <source>
        <dbReference type="SAM" id="SignalP"/>
    </source>
</evidence>
<proteinExistence type="predicted"/>
<dbReference type="PROSITE" id="PS51257">
    <property type="entry name" value="PROKAR_LIPOPROTEIN"/>
    <property type="match status" value="1"/>
</dbReference>
<protein>
    <submittedName>
        <fullName evidence="2">Uncharacterized protein</fullName>
    </submittedName>
</protein>
<evidence type="ECO:0000313" key="2">
    <source>
        <dbReference type="EMBL" id="QDO87206.1"/>
    </source>
</evidence>
<reference evidence="2 3" key="1">
    <citation type="submission" date="2019-07" db="EMBL/GenBank/DDBJ databases">
        <title>complete genome sequencing of Ornithinimicrobium sp. H23M54.</title>
        <authorList>
            <person name="Bae J.-W."/>
            <person name="Lee S.-Y."/>
        </authorList>
    </citation>
    <scope>NUCLEOTIDE SEQUENCE [LARGE SCALE GENOMIC DNA]</scope>
    <source>
        <strain evidence="2 3">H23M54</strain>
    </source>
</reference>
<dbReference type="EMBL" id="CP041616">
    <property type="protein sequence ID" value="QDO87206.1"/>
    <property type="molecule type" value="Genomic_DNA"/>
</dbReference>
<accession>A0A516G6P7</accession>
<gene>
    <name evidence="2" type="ORF">FNH13_01760</name>
</gene>
<keyword evidence="1" id="KW-0732">Signal</keyword>
<dbReference type="KEGG" id="orz:FNH13_01760"/>
<feature type="signal peptide" evidence="1">
    <location>
        <begin position="1"/>
        <end position="24"/>
    </location>
</feature>
<evidence type="ECO:0000313" key="3">
    <source>
        <dbReference type="Proteomes" id="UP000315395"/>
    </source>
</evidence>
<dbReference type="Proteomes" id="UP000315395">
    <property type="component" value="Chromosome"/>
</dbReference>
<dbReference type="RefSeq" id="WP_143781864.1">
    <property type="nucleotide sequence ID" value="NZ_CP041616.1"/>
</dbReference>
<name>A0A516G6P7_9MICO</name>
<sequence>MVRFRRSGAGVLLVALALSSSLSACGGPERTPEAFCEVMDLHRERFEDATGNALTLAERGDAAGLLGGTAQMVSALGDLQVMFDELAEVAPDDIRTDAERVRDTNREMLESAKEAVNDPVGALVGGLAGGLINSGSYTRLNDYAGEHCGSRPF</sequence>
<feature type="chain" id="PRO_5038820738" evidence="1">
    <location>
        <begin position="25"/>
        <end position="153"/>
    </location>
</feature>
<dbReference type="OrthoDB" id="5144771at2"/>
<keyword evidence="3" id="KW-1185">Reference proteome</keyword>
<dbReference type="AlphaFoldDB" id="A0A516G6P7"/>